<dbReference type="GO" id="GO:0044341">
    <property type="term" value="P:sodium-dependent phosphate transport"/>
    <property type="evidence" value="ECO:0007669"/>
    <property type="project" value="InterPro"/>
</dbReference>
<evidence type="ECO:0000256" key="6">
    <source>
        <dbReference type="SAM" id="Phobius"/>
    </source>
</evidence>
<evidence type="ECO:0000313" key="8">
    <source>
        <dbReference type="EMBL" id="XCM37019.1"/>
    </source>
</evidence>
<dbReference type="AlphaFoldDB" id="A0AAU8JE58"/>
<protein>
    <submittedName>
        <fullName evidence="8">Na/Pi cotransporter family protein</fullName>
    </submittedName>
</protein>
<accession>A0AAU8JE58</accession>
<feature type="transmembrane region" description="Helical" evidence="6">
    <location>
        <begin position="305"/>
        <end position="329"/>
    </location>
</feature>
<reference evidence="8" key="1">
    <citation type="submission" date="2024-07" db="EMBL/GenBank/DDBJ databases">
        <authorList>
            <person name="Kim Y.J."/>
            <person name="Jeong J.Y."/>
        </authorList>
    </citation>
    <scope>NUCLEOTIDE SEQUENCE</scope>
    <source>
        <strain evidence="8">GIHE-MW2</strain>
    </source>
</reference>
<feature type="transmembrane region" description="Helical" evidence="6">
    <location>
        <begin position="221"/>
        <end position="240"/>
    </location>
</feature>
<dbReference type="GO" id="GO:0005436">
    <property type="term" value="F:sodium:phosphate symporter activity"/>
    <property type="evidence" value="ECO:0007669"/>
    <property type="project" value="InterPro"/>
</dbReference>
<name>A0AAU8JE58_9CYAN</name>
<dbReference type="Pfam" id="PF02690">
    <property type="entry name" value="Na_Pi_cotrans"/>
    <property type="match status" value="2"/>
</dbReference>
<feature type="transmembrane region" description="Helical" evidence="6">
    <location>
        <begin position="246"/>
        <end position="267"/>
    </location>
</feature>
<keyword evidence="3 6" id="KW-0812">Transmembrane</keyword>
<dbReference type="InterPro" id="IPR026022">
    <property type="entry name" value="PhoU_dom"/>
</dbReference>
<gene>
    <name evidence="8" type="ORF">ABWT76_005825</name>
</gene>
<keyword evidence="5 6" id="KW-0472">Membrane</keyword>
<evidence type="ECO:0000256" key="3">
    <source>
        <dbReference type="ARBA" id="ARBA00022692"/>
    </source>
</evidence>
<feature type="transmembrane region" description="Helical" evidence="6">
    <location>
        <begin position="183"/>
        <end position="209"/>
    </location>
</feature>
<dbReference type="SUPFAM" id="SSF109755">
    <property type="entry name" value="PhoU-like"/>
    <property type="match status" value="1"/>
</dbReference>
<dbReference type="PANTHER" id="PTHR10010:SF46">
    <property type="entry name" value="SODIUM-DEPENDENT PHOSPHATE TRANSPORT PROTEIN 2B"/>
    <property type="match status" value="1"/>
</dbReference>
<dbReference type="InterPro" id="IPR003841">
    <property type="entry name" value="Na/Pi_transpt"/>
</dbReference>
<dbReference type="PANTHER" id="PTHR10010">
    <property type="entry name" value="SOLUTE CARRIER FAMILY 34 SODIUM PHOSPHATE , MEMBER 2-RELATED"/>
    <property type="match status" value="1"/>
</dbReference>
<keyword evidence="4 6" id="KW-1133">Transmembrane helix</keyword>
<dbReference type="Pfam" id="PF01895">
    <property type="entry name" value="PhoU"/>
    <property type="match status" value="1"/>
</dbReference>
<proteinExistence type="predicted"/>
<dbReference type="EMBL" id="CP159837">
    <property type="protein sequence ID" value="XCM37019.1"/>
    <property type="molecule type" value="Genomic_DNA"/>
</dbReference>
<dbReference type="GO" id="GO:0005886">
    <property type="term" value="C:plasma membrane"/>
    <property type="evidence" value="ECO:0007669"/>
    <property type="project" value="UniProtKB-SubCell"/>
</dbReference>
<feature type="transmembrane region" description="Helical" evidence="6">
    <location>
        <begin position="12"/>
        <end position="30"/>
    </location>
</feature>
<comment type="subcellular location">
    <subcellularLocation>
        <location evidence="1">Cell membrane</location>
        <topology evidence="1">Multi-pass membrane protein</topology>
    </subcellularLocation>
</comment>
<dbReference type="NCBIfam" id="NF037997">
    <property type="entry name" value="Na_Pi_symport"/>
    <property type="match status" value="1"/>
</dbReference>
<evidence type="ECO:0000256" key="2">
    <source>
        <dbReference type="ARBA" id="ARBA00022475"/>
    </source>
</evidence>
<sequence length="576" mass="63397">MTVTNTISLLELGKITVGLCGGLAFFLYGLEQMTEALKQVAGKSMKLMLAKLTSNHFNGLMVGAFVTAVIQSSTVTTVLVVGFVSAGLMTMPQSIGVIMGANIGSTITAQIIAFNITRSALVFFALGFGLQLISKRRYFRLYGVLLMGLGLMFYGMELMKIATTPLQTYPPFIEWMQQVQNPWLGITLAAVFTALVHSSAVTTSLVIVLASQGLLSLEAGIVLVFGANIGTCVTATLASLGKPSAAFQAAMAHVLFNTLGVILWIGFIDQLADVIRWITPVSSSLEGMGKLAVETPRQIANAHTFFNVANAFIFIWFVPLFARFLQWLVPDRSLEKAQWQPKYLDDLLLTTPALALDRVRLELAELGKITLQMVRSSLQTVEQGNNDQVTALRTMDDDVDRLHEAIVAYLSQLSLQRLVPPQSQLISMYLDIAGYIENIGDTIETNMVELGYQRLRHEIKLSDSTQQVLKSLHEEVCLAVEQAIASVVSGDQKLAAEVVAMKPHINQLADQAHHHLAMRLKANQSNGLVAFRVESDFIEYLKRLFYFAKRIAKLMAEMNVEINGNGQTHYDLKLDF</sequence>
<evidence type="ECO:0000259" key="7">
    <source>
        <dbReference type="Pfam" id="PF01895"/>
    </source>
</evidence>
<dbReference type="RefSeq" id="WP_354635362.1">
    <property type="nucleotide sequence ID" value="NZ_CP159837.1"/>
</dbReference>
<feature type="domain" description="PhoU" evidence="7">
    <location>
        <begin position="363"/>
        <end position="444"/>
    </location>
</feature>
<feature type="transmembrane region" description="Helical" evidence="6">
    <location>
        <begin position="141"/>
        <end position="163"/>
    </location>
</feature>
<evidence type="ECO:0000256" key="1">
    <source>
        <dbReference type="ARBA" id="ARBA00004651"/>
    </source>
</evidence>
<evidence type="ECO:0000256" key="5">
    <source>
        <dbReference type="ARBA" id="ARBA00023136"/>
    </source>
</evidence>
<feature type="transmembrane region" description="Helical" evidence="6">
    <location>
        <begin position="60"/>
        <end position="87"/>
    </location>
</feature>
<evidence type="ECO:0000256" key="4">
    <source>
        <dbReference type="ARBA" id="ARBA00022989"/>
    </source>
</evidence>
<dbReference type="Gene3D" id="1.20.58.220">
    <property type="entry name" value="Phosphate transport system protein phou homolog 2, domain 2"/>
    <property type="match status" value="1"/>
</dbReference>
<dbReference type="InterPro" id="IPR038078">
    <property type="entry name" value="PhoU-like_sf"/>
</dbReference>
<keyword evidence="2" id="KW-1003">Cell membrane</keyword>
<organism evidence="8">
    <name type="scientific">Planktothricoides raciborskii GIHE-MW2</name>
    <dbReference type="NCBI Taxonomy" id="2792601"/>
    <lineage>
        <taxon>Bacteria</taxon>
        <taxon>Bacillati</taxon>
        <taxon>Cyanobacteriota</taxon>
        <taxon>Cyanophyceae</taxon>
        <taxon>Oscillatoriophycideae</taxon>
        <taxon>Oscillatoriales</taxon>
        <taxon>Oscillatoriaceae</taxon>
        <taxon>Planktothricoides</taxon>
    </lineage>
</organism>